<dbReference type="InterPro" id="IPR036034">
    <property type="entry name" value="PDZ_sf"/>
</dbReference>
<keyword evidence="6" id="KW-0653">Protein transport</keyword>
<protein>
    <recommendedName>
        <fullName evidence="9">Type II secretion system protein GspC N-terminal domain-containing protein</fullName>
    </recommendedName>
</protein>
<dbReference type="Pfam" id="PF11356">
    <property type="entry name" value="T2SSC"/>
    <property type="match status" value="1"/>
</dbReference>
<evidence type="ECO:0000256" key="5">
    <source>
        <dbReference type="ARBA" id="ARBA00022692"/>
    </source>
</evidence>
<keyword evidence="8" id="KW-0472">Membrane</keyword>
<evidence type="ECO:0000256" key="4">
    <source>
        <dbReference type="ARBA" id="ARBA00022519"/>
    </source>
</evidence>
<dbReference type="Proteomes" id="UP000600865">
    <property type="component" value="Unassembled WGS sequence"/>
</dbReference>
<organism evidence="10 11">
    <name type="scientific">Litorimonas cladophorae</name>
    <dbReference type="NCBI Taxonomy" id="1220491"/>
    <lineage>
        <taxon>Bacteria</taxon>
        <taxon>Pseudomonadati</taxon>
        <taxon>Pseudomonadota</taxon>
        <taxon>Alphaproteobacteria</taxon>
        <taxon>Maricaulales</taxon>
        <taxon>Robiginitomaculaceae</taxon>
    </lineage>
</organism>
<evidence type="ECO:0000259" key="9">
    <source>
        <dbReference type="Pfam" id="PF11356"/>
    </source>
</evidence>
<dbReference type="AlphaFoldDB" id="A0A918NFS3"/>
<comment type="subcellular location">
    <subcellularLocation>
        <location evidence="1">Cell inner membrane</location>
    </subcellularLocation>
</comment>
<keyword evidence="3" id="KW-1003">Cell membrane</keyword>
<keyword evidence="4" id="KW-0997">Cell inner membrane</keyword>
<comment type="caution">
    <text evidence="10">The sequence shown here is derived from an EMBL/GenBank/DDBJ whole genome shotgun (WGS) entry which is preliminary data.</text>
</comment>
<evidence type="ECO:0000256" key="6">
    <source>
        <dbReference type="ARBA" id="ARBA00022927"/>
    </source>
</evidence>
<keyword evidence="7" id="KW-1133">Transmembrane helix</keyword>
<keyword evidence="11" id="KW-1185">Reference proteome</keyword>
<evidence type="ECO:0000256" key="7">
    <source>
        <dbReference type="ARBA" id="ARBA00022989"/>
    </source>
</evidence>
<dbReference type="GO" id="GO:0015031">
    <property type="term" value="P:protein transport"/>
    <property type="evidence" value="ECO:0007669"/>
    <property type="project" value="UniProtKB-KW"/>
</dbReference>
<sequence length="267" mass="28245">MQAARIALNTGSAVLVAVLGWLIVRIVLGVASPSSLRTADPIIAPNFGGAALASKRAYDFTSDPFSFGEVAAPLSTEPVEDAPETSLNLKLKGIVSDSSAVFRLADGKDKPVAIGDEVMSGVTLTRTTKTFVILDVNGETQKLTLERVKLDPKGENAVIGRAPVAPVTMPTRAEAEALFSQISLKPQLEILPDRTTRLQGYQITPRSGADLSKYGLRSGDIVTRVGPVLLNANRVNIKELSELISTGAAQDLDVIRDGSSVTIRLGQ</sequence>
<keyword evidence="5" id="KW-0812">Transmembrane</keyword>
<accession>A0A918NFS3</accession>
<evidence type="ECO:0000313" key="10">
    <source>
        <dbReference type="EMBL" id="GGX63797.1"/>
    </source>
</evidence>
<evidence type="ECO:0000256" key="3">
    <source>
        <dbReference type="ARBA" id="ARBA00022475"/>
    </source>
</evidence>
<dbReference type="RefSeq" id="WP_189582793.1">
    <property type="nucleotide sequence ID" value="NZ_BMYV01000001.1"/>
</dbReference>
<evidence type="ECO:0000256" key="1">
    <source>
        <dbReference type="ARBA" id="ARBA00004533"/>
    </source>
</evidence>
<dbReference type="Gene3D" id="2.30.30.830">
    <property type="match status" value="1"/>
</dbReference>
<gene>
    <name evidence="10" type="ORF">GCM10011309_12280</name>
</gene>
<proteinExistence type="predicted"/>
<evidence type="ECO:0000313" key="11">
    <source>
        <dbReference type="Proteomes" id="UP000600865"/>
    </source>
</evidence>
<keyword evidence="2" id="KW-0813">Transport</keyword>
<evidence type="ECO:0000256" key="8">
    <source>
        <dbReference type="ARBA" id="ARBA00023136"/>
    </source>
</evidence>
<reference evidence="10 11" key="1">
    <citation type="journal article" date="2014" name="Int. J. Syst. Evol. Microbiol.">
        <title>Complete genome sequence of Corynebacterium casei LMG S-19264T (=DSM 44701T), isolated from a smear-ripened cheese.</title>
        <authorList>
            <consortium name="US DOE Joint Genome Institute (JGI-PGF)"/>
            <person name="Walter F."/>
            <person name="Albersmeier A."/>
            <person name="Kalinowski J."/>
            <person name="Ruckert C."/>
        </authorList>
    </citation>
    <scope>NUCLEOTIDE SEQUENCE [LARGE SCALE GENOMIC DNA]</scope>
    <source>
        <strain evidence="10 11">KCTC 23968</strain>
    </source>
</reference>
<name>A0A918NFS3_9PROT</name>
<feature type="domain" description="Type II secretion system protein GspC N-terminal" evidence="9">
    <location>
        <begin position="67"/>
        <end position="145"/>
    </location>
</feature>
<dbReference type="Gene3D" id="2.30.42.10">
    <property type="match status" value="1"/>
</dbReference>
<dbReference type="EMBL" id="BMYV01000001">
    <property type="protein sequence ID" value="GGX63797.1"/>
    <property type="molecule type" value="Genomic_DNA"/>
</dbReference>
<evidence type="ECO:0000256" key="2">
    <source>
        <dbReference type="ARBA" id="ARBA00022448"/>
    </source>
</evidence>
<dbReference type="InterPro" id="IPR024961">
    <property type="entry name" value="T2SS_GspC_N"/>
</dbReference>
<dbReference type="GO" id="GO:0005886">
    <property type="term" value="C:plasma membrane"/>
    <property type="evidence" value="ECO:0007669"/>
    <property type="project" value="UniProtKB-SubCell"/>
</dbReference>